<comment type="caution">
    <text evidence="2">The sequence shown here is derived from an EMBL/GenBank/DDBJ whole genome shotgun (WGS) entry which is preliminary data.</text>
</comment>
<proteinExistence type="predicted"/>
<dbReference type="Pfam" id="PF21834">
    <property type="entry name" value="DUF6894"/>
    <property type="match status" value="1"/>
</dbReference>
<protein>
    <recommendedName>
        <fullName evidence="1">DUF6894 domain-containing protein</fullName>
    </recommendedName>
</protein>
<dbReference type="EMBL" id="BNAQ01000001">
    <property type="protein sequence ID" value="GHH08512.1"/>
    <property type="molecule type" value="Genomic_DNA"/>
</dbReference>
<accession>A0ABQ3L8E2</accession>
<sequence>MPRWYFHLYQSGDLLLDPEGTEIADLADVRTRAVAWARDIIATDARNGALYLDTRLCVADDRGATVLDIAFADAIAVVPGRDTVA</sequence>
<evidence type="ECO:0000259" key="1">
    <source>
        <dbReference type="Pfam" id="PF21834"/>
    </source>
</evidence>
<keyword evidence="3" id="KW-1185">Reference proteome</keyword>
<reference evidence="3" key="1">
    <citation type="journal article" date="2019" name="Int. J. Syst. Evol. Microbiol.">
        <title>The Global Catalogue of Microorganisms (GCM) 10K type strain sequencing project: providing services to taxonomists for standard genome sequencing and annotation.</title>
        <authorList>
            <consortium name="The Broad Institute Genomics Platform"/>
            <consortium name="The Broad Institute Genome Sequencing Center for Infectious Disease"/>
            <person name="Wu L."/>
            <person name="Ma J."/>
        </authorList>
    </citation>
    <scope>NUCLEOTIDE SEQUENCE [LARGE SCALE GENOMIC DNA]</scope>
    <source>
        <strain evidence="3">CGMCC 1.8957</strain>
    </source>
</reference>
<dbReference type="RefSeq" id="WP_189674897.1">
    <property type="nucleotide sequence ID" value="NZ_BNAQ01000001.1"/>
</dbReference>
<dbReference type="InterPro" id="IPR054189">
    <property type="entry name" value="DUF6894"/>
</dbReference>
<evidence type="ECO:0000313" key="2">
    <source>
        <dbReference type="EMBL" id="GHH08512.1"/>
    </source>
</evidence>
<gene>
    <name evidence="2" type="ORF">GCM10008023_04030</name>
</gene>
<evidence type="ECO:0000313" key="3">
    <source>
        <dbReference type="Proteomes" id="UP000652430"/>
    </source>
</evidence>
<organism evidence="2 3">
    <name type="scientific">Sphingomonas glacialis</name>
    <dbReference type="NCBI Taxonomy" id="658225"/>
    <lineage>
        <taxon>Bacteria</taxon>
        <taxon>Pseudomonadati</taxon>
        <taxon>Pseudomonadota</taxon>
        <taxon>Alphaproteobacteria</taxon>
        <taxon>Sphingomonadales</taxon>
        <taxon>Sphingomonadaceae</taxon>
        <taxon>Sphingomonas</taxon>
    </lineage>
</organism>
<name>A0ABQ3L8E2_9SPHN</name>
<feature type="domain" description="DUF6894" evidence="1">
    <location>
        <begin position="3"/>
        <end position="71"/>
    </location>
</feature>
<dbReference type="Proteomes" id="UP000652430">
    <property type="component" value="Unassembled WGS sequence"/>
</dbReference>